<feature type="domain" description="N-acetyltransferase" evidence="6">
    <location>
        <begin position="10"/>
        <end position="167"/>
    </location>
</feature>
<comment type="caution">
    <text evidence="7">The sequence shown here is derived from an EMBL/GenBank/DDBJ whole genome shotgun (WGS) entry which is preliminary data.</text>
</comment>
<evidence type="ECO:0000256" key="4">
    <source>
        <dbReference type="ARBA" id="ARBA00023315"/>
    </source>
</evidence>
<dbReference type="RefSeq" id="WP_152158617.1">
    <property type="nucleotide sequence ID" value="NZ_WEHX01000055.1"/>
</dbReference>
<keyword evidence="2" id="KW-1277">Toxin-antitoxin system</keyword>
<evidence type="ECO:0000256" key="2">
    <source>
        <dbReference type="ARBA" id="ARBA00022649"/>
    </source>
</evidence>
<dbReference type="PANTHER" id="PTHR36449">
    <property type="entry name" value="ACETYLTRANSFERASE-RELATED"/>
    <property type="match status" value="1"/>
</dbReference>
<organism evidence="7 8">
    <name type="scientific">Sutterella seckii</name>
    <dbReference type="NCBI Taxonomy" id="1944635"/>
    <lineage>
        <taxon>Bacteria</taxon>
        <taxon>Pseudomonadati</taxon>
        <taxon>Pseudomonadota</taxon>
        <taxon>Betaproteobacteria</taxon>
        <taxon>Burkholderiales</taxon>
        <taxon>Sutterellaceae</taxon>
        <taxon>Sutterella</taxon>
    </lineage>
</organism>
<dbReference type="OrthoDB" id="9799147at2"/>
<dbReference type="InterPro" id="IPR016181">
    <property type="entry name" value="Acyl_CoA_acyltransferase"/>
</dbReference>
<reference evidence="7 8" key="1">
    <citation type="submission" date="2019-10" db="EMBL/GenBank/DDBJ databases">
        <title>Genome diversity of Sutterella seckii.</title>
        <authorList>
            <person name="Chaplin A.V."/>
            <person name="Sokolova S.R."/>
            <person name="Mosin K.A."/>
            <person name="Ivanova E.L."/>
            <person name="Kochetkova T.O."/>
            <person name="Goltsov A.Y."/>
            <person name="Trofimov D.Y."/>
            <person name="Efimov B.A."/>
        </authorList>
    </citation>
    <scope>NUCLEOTIDE SEQUENCE [LARGE SCALE GENOMIC DNA]</scope>
    <source>
        <strain evidence="7 8">ASD393</strain>
    </source>
</reference>
<dbReference type="Proteomes" id="UP000430564">
    <property type="component" value="Unassembled WGS sequence"/>
</dbReference>
<accession>A0A6I1EJ38</accession>
<dbReference type="PANTHER" id="PTHR36449:SF1">
    <property type="entry name" value="ACETYLTRANSFERASE"/>
    <property type="match status" value="1"/>
</dbReference>
<evidence type="ECO:0000256" key="1">
    <source>
        <dbReference type="ARBA" id="ARBA00022491"/>
    </source>
</evidence>
<dbReference type="InterPro" id="IPR000182">
    <property type="entry name" value="GNAT_dom"/>
</dbReference>
<dbReference type="SUPFAM" id="SSF55729">
    <property type="entry name" value="Acyl-CoA N-acyltransferases (Nat)"/>
    <property type="match status" value="1"/>
</dbReference>
<evidence type="ECO:0000313" key="7">
    <source>
        <dbReference type="EMBL" id="KAB7657442.1"/>
    </source>
</evidence>
<protein>
    <submittedName>
        <fullName evidence="7">GNAT family N-acetyltransferase</fullName>
    </submittedName>
</protein>
<keyword evidence="3 7" id="KW-0808">Transferase</keyword>
<keyword evidence="1" id="KW-0678">Repressor</keyword>
<dbReference type="AlphaFoldDB" id="A0A6I1EJ38"/>
<evidence type="ECO:0000259" key="6">
    <source>
        <dbReference type="PROSITE" id="PS51186"/>
    </source>
</evidence>
<dbReference type="Gene3D" id="3.40.630.30">
    <property type="match status" value="1"/>
</dbReference>
<gene>
    <name evidence="7" type="ORF">GBM95_08030</name>
</gene>
<name>A0A6I1EJ38_9BURK</name>
<evidence type="ECO:0000313" key="8">
    <source>
        <dbReference type="Proteomes" id="UP000430564"/>
    </source>
</evidence>
<sequence>MEITGVSRPQEISPDISSDALEAFDCEVPVLNDWLRSRVFLSEKFSGRSTYVVLTPEGYIAGYFCLSNAVISGDRLSPAERRNKLDPMPCLLLVRLAVDRNWKNKGLGKAMLVEALKITKEITDISNIYALVVEPGSESESSFYEHFGFRKCKSGEIPILFFEIGNPEVGNDDGKSKRMTTKERKELQSILAKITPENLHTRMDFGNPIGNEQL</sequence>
<evidence type="ECO:0000256" key="3">
    <source>
        <dbReference type="ARBA" id="ARBA00022679"/>
    </source>
</evidence>
<comment type="catalytic activity">
    <reaction evidence="5">
        <text>glycyl-tRNA(Gly) + acetyl-CoA = N-acetylglycyl-tRNA(Gly) + CoA + H(+)</text>
        <dbReference type="Rhea" id="RHEA:81867"/>
        <dbReference type="Rhea" id="RHEA-COMP:9683"/>
        <dbReference type="Rhea" id="RHEA-COMP:19766"/>
        <dbReference type="ChEBI" id="CHEBI:15378"/>
        <dbReference type="ChEBI" id="CHEBI:57287"/>
        <dbReference type="ChEBI" id="CHEBI:57288"/>
        <dbReference type="ChEBI" id="CHEBI:78522"/>
        <dbReference type="ChEBI" id="CHEBI:232036"/>
    </reaction>
</comment>
<dbReference type="PROSITE" id="PS51186">
    <property type="entry name" value="GNAT"/>
    <property type="match status" value="1"/>
</dbReference>
<dbReference type="CDD" id="cd04301">
    <property type="entry name" value="NAT_SF"/>
    <property type="match status" value="1"/>
</dbReference>
<dbReference type="EMBL" id="WEHX01000055">
    <property type="protein sequence ID" value="KAB7657442.1"/>
    <property type="molecule type" value="Genomic_DNA"/>
</dbReference>
<dbReference type="GO" id="GO:0016747">
    <property type="term" value="F:acyltransferase activity, transferring groups other than amino-acyl groups"/>
    <property type="evidence" value="ECO:0007669"/>
    <property type="project" value="InterPro"/>
</dbReference>
<proteinExistence type="predicted"/>
<evidence type="ECO:0000256" key="5">
    <source>
        <dbReference type="ARBA" id="ARBA00049880"/>
    </source>
</evidence>
<keyword evidence="4" id="KW-0012">Acyltransferase</keyword>
<dbReference type="Pfam" id="PF13508">
    <property type="entry name" value="Acetyltransf_7"/>
    <property type="match status" value="1"/>
</dbReference>